<organism evidence="1 2">
    <name type="scientific">Klebsiella pasteurii</name>
    <dbReference type="NCBI Taxonomy" id="2587529"/>
    <lineage>
        <taxon>Bacteria</taxon>
        <taxon>Pseudomonadati</taxon>
        <taxon>Pseudomonadota</taxon>
        <taxon>Gammaproteobacteria</taxon>
        <taxon>Enterobacterales</taxon>
        <taxon>Enterobacteriaceae</taxon>
        <taxon>Klebsiella/Raoultella group</taxon>
        <taxon>Klebsiella</taxon>
    </lineage>
</organism>
<accession>A0A9Q9S7S7</accession>
<dbReference type="AlphaFoldDB" id="A0A9Q9S7S7"/>
<evidence type="ECO:0000313" key="2">
    <source>
        <dbReference type="Proteomes" id="UP000318567"/>
    </source>
</evidence>
<protein>
    <submittedName>
        <fullName evidence="1">Uncharacterized protein</fullName>
    </submittedName>
</protein>
<dbReference type="Proteomes" id="UP000318567">
    <property type="component" value="Unassembled WGS sequence"/>
</dbReference>
<name>A0A9Q9S7S7_9ENTR</name>
<sequence length="55" mass="6402">MTVDRSLEIPVLLAAMAAQRGDSFQLRFCQVRTTFRQPCFTKIFTYFGIGRIERD</sequence>
<evidence type="ECO:0000313" key="1">
    <source>
        <dbReference type="EMBL" id="VUS62233.1"/>
    </source>
</evidence>
<dbReference type="EMBL" id="CABGGO010000025">
    <property type="protein sequence ID" value="VUS62233.1"/>
    <property type="molecule type" value="Genomic_DNA"/>
</dbReference>
<gene>
    <name evidence="1" type="ORF">SB6410_02458</name>
</gene>
<comment type="caution">
    <text evidence="1">The sequence shown here is derived from an EMBL/GenBank/DDBJ whole genome shotgun (WGS) entry which is preliminary data.</text>
</comment>
<reference evidence="1 2" key="1">
    <citation type="submission" date="2019-07" db="EMBL/GenBank/DDBJ databases">
        <authorList>
            <person name="Brisse S."/>
            <person name="Rodrigues C."/>
            <person name="Thorpe H."/>
        </authorList>
    </citation>
    <scope>NUCLEOTIDE SEQUENCE [LARGE SCALE GENOMIC DNA]</scope>
    <source>
        <strain evidence="1">SB6410</strain>
    </source>
</reference>
<proteinExistence type="predicted"/>